<keyword evidence="1 2" id="KW-0238">DNA-binding</keyword>
<evidence type="ECO:0000259" key="4">
    <source>
        <dbReference type="PROSITE" id="PS50071"/>
    </source>
</evidence>
<keyword evidence="1 2" id="KW-0539">Nucleus</keyword>
<feature type="DNA-binding region" description="Homeobox" evidence="1">
    <location>
        <begin position="175"/>
        <end position="235"/>
    </location>
</feature>
<evidence type="ECO:0000256" key="3">
    <source>
        <dbReference type="SAM" id="MobiDB-lite"/>
    </source>
</evidence>
<feature type="domain" description="Homeobox" evidence="4">
    <location>
        <begin position="173"/>
        <end position="234"/>
    </location>
</feature>
<dbReference type="GO" id="GO:0005634">
    <property type="term" value="C:nucleus"/>
    <property type="evidence" value="ECO:0007669"/>
    <property type="project" value="UniProtKB-SubCell"/>
</dbReference>
<sequence length="571" mass="63079">MLFFSSTIESTIDGEPDTMPLSSQDPGSSSVQECLDWVSSSANALRARISVFCQFDEVEPSDAISPIDKYADDLPPVVDPLETLRSMGLPSELADPAARCYIEAACKFREQVNAIINDIRRERFARERLVYIEGLLSLSSFVQQCVEIYQGIYRRKLLDMQDILMKRVTHWLESQTTATRGITETAVRILEVAYGCRQNNLNAAEKAFLAQKTGLTERQVLVWFQNRRQRGRSHTLAARSVSKKRRTSKTNDKHVDQTEYNTSLNWNDYDDCDMSQPLTSSYGELSSPNEDIQSGAHTSTTPSLAASRTSLGSDSSFSDDVDLNLVATGPLIDEDEPMFDDSDYAPRNLVAPSFGPDVWRASASEPQMLLPLFGGSCPTRPDMPMHAFSEYLDNAFNGDPESVEPNGFDQLFRDFMQGNAATQSAVPLDESMDEEMLPMQDIDNDQADLAFFSTLFGPSNQTQGDATANDLPNLSDNALCLLQEDFSVPLSSNQGSTRDVTPLSTHSHVSPLPGTPIDTSQALFTIADIERFHAGSFSVNLVIVVVPGQPGQPTRTLPESTRYTEGINHVT</sequence>
<organism evidence="5 6">
    <name type="scientific">Dacryopinax primogenitus (strain DJM 731)</name>
    <name type="common">Brown rot fungus</name>
    <dbReference type="NCBI Taxonomy" id="1858805"/>
    <lineage>
        <taxon>Eukaryota</taxon>
        <taxon>Fungi</taxon>
        <taxon>Dikarya</taxon>
        <taxon>Basidiomycota</taxon>
        <taxon>Agaricomycotina</taxon>
        <taxon>Dacrymycetes</taxon>
        <taxon>Dacrymycetales</taxon>
        <taxon>Dacrymycetaceae</taxon>
        <taxon>Dacryopinax</taxon>
    </lineage>
</organism>
<keyword evidence="6" id="KW-1185">Reference proteome</keyword>
<dbReference type="Pfam" id="PF00046">
    <property type="entry name" value="Homeodomain"/>
    <property type="match status" value="1"/>
</dbReference>
<evidence type="ECO:0000313" key="6">
    <source>
        <dbReference type="Proteomes" id="UP000030653"/>
    </source>
</evidence>
<dbReference type="STRING" id="1858805.M5G1Y8"/>
<name>M5G1Y8_DACPD</name>
<dbReference type="GO" id="GO:0003677">
    <property type="term" value="F:DNA binding"/>
    <property type="evidence" value="ECO:0007669"/>
    <property type="project" value="UniProtKB-UniRule"/>
</dbReference>
<proteinExistence type="predicted"/>
<dbReference type="SMART" id="SM00389">
    <property type="entry name" value="HOX"/>
    <property type="match status" value="1"/>
</dbReference>
<feature type="region of interest" description="Disordered" evidence="3">
    <location>
        <begin position="491"/>
        <end position="514"/>
    </location>
</feature>
<reference evidence="5 6" key="1">
    <citation type="journal article" date="2012" name="Science">
        <title>The Paleozoic origin of enzymatic lignin decomposition reconstructed from 31 fungal genomes.</title>
        <authorList>
            <person name="Floudas D."/>
            <person name="Binder M."/>
            <person name="Riley R."/>
            <person name="Barry K."/>
            <person name="Blanchette R.A."/>
            <person name="Henrissat B."/>
            <person name="Martinez A.T."/>
            <person name="Otillar R."/>
            <person name="Spatafora J.W."/>
            <person name="Yadav J.S."/>
            <person name="Aerts A."/>
            <person name="Benoit I."/>
            <person name="Boyd A."/>
            <person name="Carlson A."/>
            <person name="Copeland A."/>
            <person name="Coutinho P.M."/>
            <person name="de Vries R.P."/>
            <person name="Ferreira P."/>
            <person name="Findley K."/>
            <person name="Foster B."/>
            <person name="Gaskell J."/>
            <person name="Glotzer D."/>
            <person name="Gorecki P."/>
            <person name="Heitman J."/>
            <person name="Hesse C."/>
            <person name="Hori C."/>
            <person name="Igarashi K."/>
            <person name="Jurgens J.A."/>
            <person name="Kallen N."/>
            <person name="Kersten P."/>
            <person name="Kohler A."/>
            <person name="Kuees U."/>
            <person name="Kumar T.K.A."/>
            <person name="Kuo A."/>
            <person name="LaButti K."/>
            <person name="Larrondo L.F."/>
            <person name="Lindquist E."/>
            <person name="Ling A."/>
            <person name="Lombard V."/>
            <person name="Lucas S."/>
            <person name="Lundell T."/>
            <person name="Martin R."/>
            <person name="McLaughlin D.J."/>
            <person name="Morgenstern I."/>
            <person name="Morin E."/>
            <person name="Murat C."/>
            <person name="Nagy L.G."/>
            <person name="Nolan M."/>
            <person name="Ohm R.A."/>
            <person name="Patyshakuliyeva A."/>
            <person name="Rokas A."/>
            <person name="Ruiz-Duenas F.J."/>
            <person name="Sabat G."/>
            <person name="Salamov A."/>
            <person name="Samejima M."/>
            <person name="Schmutz J."/>
            <person name="Slot J.C."/>
            <person name="St John F."/>
            <person name="Stenlid J."/>
            <person name="Sun H."/>
            <person name="Sun S."/>
            <person name="Syed K."/>
            <person name="Tsang A."/>
            <person name="Wiebenga A."/>
            <person name="Young D."/>
            <person name="Pisabarro A."/>
            <person name="Eastwood D.C."/>
            <person name="Martin F."/>
            <person name="Cullen D."/>
            <person name="Grigoriev I.V."/>
            <person name="Hibbett D.S."/>
        </authorList>
    </citation>
    <scope>NUCLEOTIDE SEQUENCE [LARGE SCALE GENOMIC DNA]</scope>
    <source>
        <strain evidence="5 6">DJM-731 SS1</strain>
    </source>
</reference>
<dbReference type="SUPFAM" id="SSF46689">
    <property type="entry name" value="Homeodomain-like"/>
    <property type="match status" value="1"/>
</dbReference>
<feature type="compositionally biased region" description="Polar residues" evidence="3">
    <location>
        <begin position="491"/>
        <end position="508"/>
    </location>
</feature>
<dbReference type="EMBL" id="JH795868">
    <property type="protein sequence ID" value="EJT99911.1"/>
    <property type="molecule type" value="Genomic_DNA"/>
</dbReference>
<gene>
    <name evidence="5" type="ORF">DACRYDRAFT_117539</name>
</gene>
<feature type="compositionally biased region" description="Polar residues" evidence="3">
    <location>
        <begin position="1"/>
        <end position="10"/>
    </location>
</feature>
<dbReference type="HOGENOM" id="CLU_477356_0_0_1"/>
<dbReference type="PROSITE" id="PS50071">
    <property type="entry name" value="HOMEOBOX_2"/>
    <property type="match status" value="1"/>
</dbReference>
<feature type="region of interest" description="Disordered" evidence="3">
    <location>
        <begin position="233"/>
        <end position="254"/>
    </location>
</feature>
<evidence type="ECO:0000313" key="5">
    <source>
        <dbReference type="EMBL" id="EJT99911.1"/>
    </source>
</evidence>
<comment type="subcellular location">
    <subcellularLocation>
        <location evidence="1 2">Nucleus</location>
    </subcellularLocation>
</comment>
<evidence type="ECO:0000256" key="1">
    <source>
        <dbReference type="PROSITE-ProRule" id="PRU00108"/>
    </source>
</evidence>
<dbReference type="RefSeq" id="XP_040626809.1">
    <property type="nucleotide sequence ID" value="XM_040770405.1"/>
</dbReference>
<feature type="region of interest" description="Disordered" evidence="3">
    <location>
        <begin position="277"/>
        <end position="316"/>
    </location>
</feature>
<dbReference type="InterPro" id="IPR001356">
    <property type="entry name" value="HD"/>
</dbReference>
<keyword evidence="1 2" id="KW-0371">Homeobox</keyword>
<dbReference type="InterPro" id="IPR009057">
    <property type="entry name" value="Homeodomain-like_sf"/>
</dbReference>
<dbReference type="AlphaFoldDB" id="M5G1Y8"/>
<dbReference type="GeneID" id="63685467"/>
<dbReference type="Gene3D" id="1.10.10.60">
    <property type="entry name" value="Homeodomain-like"/>
    <property type="match status" value="1"/>
</dbReference>
<dbReference type="OrthoDB" id="6159439at2759"/>
<evidence type="ECO:0000256" key="2">
    <source>
        <dbReference type="RuleBase" id="RU000682"/>
    </source>
</evidence>
<feature type="region of interest" description="Disordered" evidence="3">
    <location>
        <begin position="552"/>
        <end position="571"/>
    </location>
</feature>
<protein>
    <recommendedName>
        <fullName evidence="4">Homeobox domain-containing protein</fullName>
    </recommendedName>
</protein>
<accession>M5G1Y8</accession>
<feature type="compositionally biased region" description="Polar residues" evidence="3">
    <location>
        <begin position="554"/>
        <end position="563"/>
    </location>
</feature>
<dbReference type="Proteomes" id="UP000030653">
    <property type="component" value="Unassembled WGS sequence"/>
</dbReference>
<dbReference type="CDD" id="cd00086">
    <property type="entry name" value="homeodomain"/>
    <property type="match status" value="1"/>
</dbReference>
<feature type="region of interest" description="Disordered" evidence="3">
    <location>
        <begin position="1"/>
        <end position="27"/>
    </location>
</feature>